<comment type="caution">
    <text evidence="2">The sequence shown here is derived from an EMBL/GenBank/DDBJ whole genome shotgun (WGS) entry which is preliminary data.</text>
</comment>
<feature type="region of interest" description="Disordered" evidence="1">
    <location>
        <begin position="286"/>
        <end position="351"/>
    </location>
</feature>
<evidence type="ECO:0000313" key="2">
    <source>
        <dbReference type="EMBL" id="PWI24965.1"/>
    </source>
</evidence>
<dbReference type="RefSeq" id="WP_109306361.1">
    <property type="nucleotide sequence ID" value="NZ_BJUF01000004.1"/>
</dbReference>
<protein>
    <submittedName>
        <fullName evidence="2">Uncharacterized protein</fullName>
    </submittedName>
</protein>
<accession>A0A2U3AKB7</accession>
<dbReference type="EMBL" id="QFVR01000013">
    <property type="protein sequence ID" value="PWI24965.1"/>
    <property type="molecule type" value="Genomic_DNA"/>
</dbReference>
<feature type="compositionally biased region" description="Basic and acidic residues" evidence="1">
    <location>
        <begin position="286"/>
        <end position="318"/>
    </location>
</feature>
<gene>
    <name evidence="2" type="ORF">DEX24_10345</name>
</gene>
<reference evidence="2 3" key="1">
    <citation type="submission" date="2018-05" db="EMBL/GenBank/DDBJ databases">
        <title>Kurthia sibirica genome sequence.</title>
        <authorList>
            <person name="Maclea K.S."/>
            <person name="Goen A.E."/>
        </authorList>
    </citation>
    <scope>NUCLEOTIDE SEQUENCE [LARGE SCALE GENOMIC DNA]</scope>
    <source>
        <strain evidence="2 3">ATCC 49154</strain>
    </source>
</reference>
<dbReference type="Proteomes" id="UP000245938">
    <property type="component" value="Unassembled WGS sequence"/>
</dbReference>
<organism evidence="2 3">
    <name type="scientific">Kurthia sibirica</name>
    <dbReference type="NCBI Taxonomy" id="202750"/>
    <lineage>
        <taxon>Bacteria</taxon>
        <taxon>Bacillati</taxon>
        <taxon>Bacillota</taxon>
        <taxon>Bacilli</taxon>
        <taxon>Bacillales</taxon>
        <taxon>Caryophanaceae</taxon>
        <taxon>Kurthia</taxon>
    </lineage>
</organism>
<dbReference type="AlphaFoldDB" id="A0A2U3AKB7"/>
<evidence type="ECO:0000256" key="1">
    <source>
        <dbReference type="SAM" id="MobiDB-lite"/>
    </source>
</evidence>
<proteinExistence type="predicted"/>
<sequence length="351" mass="40407">MIGSRLYAGHSSNKVFANQIESIHVKDEPIEEYLNVSEGIYSVRDVKFATMNNTNFLRGLPKVYMTVDVSLLAYNDNRTDSEFKIVTMDSAGEIVVDVNRETTSQFRYELNDNDLKEVISGGFYRDGANYERKLNEELRSSVFSDETSPINVSVYKLDDVNSIRVVNEQSFSTPISNVRESELKNLLQNGFLSVKDKSLDETHMKAPEPIVATNPIEREANQEIEINEHDLLQTDKSQQIETVELEPISELAVFEIEADEQLELANQSAEEEMMAIERERARLEREAEQELERESKLAAERKQAYREERERERRRKETFQSIEQAVNPVQFVPPNEMNTVHEQVDDGGLDR</sequence>
<feature type="compositionally biased region" description="Basic and acidic residues" evidence="1">
    <location>
        <begin position="342"/>
        <end position="351"/>
    </location>
</feature>
<name>A0A2U3AKB7_9BACL</name>
<evidence type="ECO:0000313" key="3">
    <source>
        <dbReference type="Proteomes" id="UP000245938"/>
    </source>
</evidence>
<keyword evidence="3" id="KW-1185">Reference proteome</keyword>